<dbReference type="EMBL" id="JADILW010000097">
    <property type="protein sequence ID" value="MBO8480772.1"/>
    <property type="molecule type" value="Genomic_DNA"/>
</dbReference>
<evidence type="ECO:0000256" key="1">
    <source>
        <dbReference type="ARBA" id="ARBA00002121"/>
    </source>
</evidence>
<comment type="similarity">
    <text evidence="15">Belongs to the ribF family.</text>
</comment>
<evidence type="ECO:0000256" key="6">
    <source>
        <dbReference type="ARBA" id="ARBA00022679"/>
    </source>
</evidence>
<feature type="domain" description="Riboflavin kinase" evidence="16">
    <location>
        <begin position="169"/>
        <end position="285"/>
    </location>
</feature>
<evidence type="ECO:0000256" key="3">
    <source>
        <dbReference type="ARBA" id="ARBA00005201"/>
    </source>
</evidence>
<evidence type="ECO:0000313" key="17">
    <source>
        <dbReference type="EMBL" id="MBO8480772.1"/>
    </source>
</evidence>
<comment type="pathway">
    <text evidence="2 15">Cofactor biosynthesis; FAD biosynthesis; FAD from FMN: step 1/1.</text>
</comment>
<dbReference type="CDD" id="cd02064">
    <property type="entry name" value="FAD_synthetase_N"/>
    <property type="match status" value="1"/>
</dbReference>
<keyword evidence="10 15" id="KW-0274">FAD</keyword>
<dbReference type="GO" id="GO:0009231">
    <property type="term" value="P:riboflavin biosynthetic process"/>
    <property type="evidence" value="ECO:0007669"/>
    <property type="project" value="InterPro"/>
</dbReference>
<evidence type="ECO:0000256" key="10">
    <source>
        <dbReference type="ARBA" id="ARBA00022827"/>
    </source>
</evidence>
<comment type="pathway">
    <text evidence="3 15">Cofactor biosynthesis; FMN biosynthesis; FMN from riboflavin (ATP route): step 1/1.</text>
</comment>
<evidence type="ECO:0000256" key="11">
    <source>
        <dbReference type="ARBA" id="ARBA00022840"/>
    </source>
</evidence>
<dbReference type="GO" id="GO:0003919">
    <property type="term" value="F:FMN adenylyltransferase activity"/>
    <property type="evidence" value="ECO:0007669"/>
    <property type="project" value="UniProtKB-UniRule"/>
</dbReference>
<dbReference type="GO" id="GO:0005524">
    <property type="term" value="F:ATP binding"/>
    <property type="evidence" value="ECO:0007669"/>
    <property type="project" value="UniProtKB-UniRule"/>
</dbReference>
<dbReference type="GO" id="GO:0006747">
    <property type="term" value="P:FAD biosynthetic process"/>
    <property type="evidence" value="ECO:0007669"/>
    <property type="project" value="UniProtKB-UniRule"/>
</dbReference>
<dbReference type="Gene3D" id="3.40.50.620">
    <property type="entry name" value="HUPs"/>
    <property type="match status" value="1"/>
</dbReference>
<comment type="caution">
    <text evidence="17">The sequence shown here is derived from an EMBL/GenBank/DDBJ whole genome shotgun (WGS) entry which is preliminary data.</text>
</comment>
<dbReference type="PANTHER" id="PTHR22749:SF6">
    <property type="entry name" value="RIBOFLAVIN KINASE"/>
    <property type="match status" value="1"/>
</dbReference>
<name>A0A9D9IX88_9BACT</name>
<dbReference type="Gene3D" id="2.40.30.30">
    <property type="entry name" value="Riboflavin kinase-like"/>
    <property type="match status" value="1"/>
</dbReference>
<evidence type="ECO:0000256" key="12">
    <source>
        <dbReference type="ARBA" id="ARBA00023268"/>
    </source>
</evidence>
<evidence type="ECO:0000256" key="13">
    <source>
        <dbReference type="ARBA" id="ARBA00047880"/>
    </source>
</evidence>
<dbReference type="Pfam" id="PF06574">
    <property type="entry name" value="FAD_syn"/>
    <property type="match status" value="1"/>
</dbReference>
<dbReference type="InterPro" id="IPR023465">
    <property type="entry name" value="Riboflavin_kinase_dom_sf"/>
</dbReference>
<evidence type="ECO:0000256" key="4">
    <source>
        <dbReference type="ARBA" id="ARBA00022630"/>
    </source>
</evidence>
<dbReference type="EC" id="2.7.7.2" evidence="15"/>
<dbReference type="GO" id="GO:0008531">
    <property type="term" value="F:riboflavin kinase activity"/>
    <property type="evidence" value="ECO:0007669"/>
    <property type="project" value="UniProtKB-UniRule"/>
</dbReference>
<keyword evidence="9 15" id="KW-0418">Kinase</keyword>
<dbReference type="InterPro" id="IPR015864">
    <property type="entry name" value="FAD_synthase"/>
</dbReference>
<keyword evidence="4 15" id="KW-0285">Flavoprotein</keyword>
<dbReference type="PANTHER" id="PTHR22749">
    <property type="entry name" value="RIBOFLAVIN KINASE/FMN ADENYLYLTRANSFERASE"/>
    <property type="match status" value="1"/>
</dbReference>
<dbReference type="SUPFAM" id="SSF82114">
    <property type="entry name" value="Riboflavin kinase-like"/>
    <property type="match status" value="1"/>
</dbReference>
<dbReference type="Proteomes" id="UP000823769">
    <property type="component" value="Unassembled WGS sequence"/>
</dbReference>
<keyword evidence="6 15" id="KW-0808">Transferase</keyword>
<sequence length="290" mass="31876">MAVVATGFFDGVHTGHQRVIRTLVSASRERGEEAIVVTFANHPRAVLQQDARSLRLLTSPDEKKDRILAAGVDRVEVLDFTREFAAMTAGEYLRTIVRDKLGGSAVLLGYDNRLGSDSLLPDAIRPVAESLGMEVLVIPPLMASAGRAVSSTLIRKALAEGEVEAAAGMLGYEYSLYGAVVPGKQYGRVIGFPTANMQMYDPLKMVPAHGVYLTEVETLGRHFYGMTNVGPVVETHIFDFSEDIYGLGLRIKFKKRLRDERRFNSGDELKAQLTADEETCRALVADLTRR</sequence>
<evidence type="ECO:0000256" key="15">
    <source>
        <dbReference type="PIRNR" id="PIRNR004491"/>
    </source>
</evidence>
<dbReference type="InterPro" id="IPR002606">
    <property type="entry name" value="Riboflavin_kinase_bac"/>
</dbReference>
<gene>
    <name evidence="17" type="primary">ribF</name>
    <name evidence="17" type="ORF">IAB76_06685</name>
</gene>
<evidence type="ECO:0000256" key="8">
    <source>
        <dbReference type="ARBA" id="ARBA00022741"/>
    </source>
</evidence>
<evidence type="ECO:0000259" key="16">
    <source>
        <dbReference type="SMART" id="SM00904"/>
    </source>
</evidence>
<keyword evidence="11 15" id="KW-0067">ATP-binding</keyword>
<organism evidence="17 18">
    <name type="scientific">Candidatus Cryptobacteroides avistercoris</name>
    <dbReference type="NCBI Taxonomy" id="2840758"/>
    <lineage>
        <taxon>Bacteria</taxon>
        <taxon>Pseudomonadati</taxon>
        <taxon>Bacteroidota</taxon>
        <taxon>Bacteroidia</taxon>
        <taxon>Bacteroidales</taxon>
        <taxon>Candidatus Cryptobacteroides</taxon>
    </lineage>
</organism>
<evidence type="ECO:0000313" key="18">
    <source>
        <dbReference type="Proteomes" id="UP000823769"/>
    </source>
</evidence>
<keyword evidence="8 15" id="KW-0547">Nucleotide-binding</keyword>
<keyword evidence="5 15" id="KW-0288">FMN</keyword>
<evidence type="ECO:0000256" key="5">
    <source>
        <dbReference type="ARBA" id="ARBA00022643"/>
    </source>
</evidence>
<dbReference type="Pfam" id="PF01687">
    <property type="entry name" value="Flavokinase"/>
    <property type="match status" value="1"/>
</dbReference>
<dbReference type="InterPro" id="IPR023468">
    <property type="entry name" value="Riboflavin_kinase"/>
</dbReference>
<dbReference type="InterPro" id="IPR014729">
    <property type="entry name" value="Rossmann-like_a/b/a_fold"/>
</dbReference>
<accession>A0A9D9IX88</accession>
<dbReference type="PIRSF" id="PIRSF004491">
    <property type="entry name" value="FAD_Synth"/>
    <property type="match status" value="1"/>
</dbReference>
<comment type="catalytic activity">
    <reaction evidence="13 15">
        <text>riboflavin + ATP = FMN + ADP + H(+)</text>
        <dbReference type="Rhea" id="RHEA:14357"/>
        <dbReference type="ChEBI" id="CHEBI:15378"/>
        <dbReference type="ChEBI" id="CHEBI:30616"/>
        <dbReference type="ChEBI" id="CHEBI:57986"/>
        <dbReference type="ChEBI" id="CHEBI:58210"/>
        <dbReference type="ChEBI" id="CHEBI:456216"/>
        <dbReference type="EC" id="2.7.1.26"/>
    </reaction>
</comment>
<proteinExistence type="inferred from homology"/>
<dbReference type="InterPro" id="IPR015865">
    <property type="entry name" value="Riboflavin_kinase_bac/euk"/>
</dbReference>
<evidence type="ECO:0000256" key="9">
    <source>
        <dbReference type="ARBA" id="ARBA00022777"/>
    </source>
</evidence>
<protein>
    <recommendedName>
        <fullName evidence="15">Riboflavin biosynthesis protein</fullName>
    </recommendedName>
    <domain>
        <recommendedName>
            <fullName evidence="15">Riboflavin kinase</fullName>
            <ecNumber evidence="15">2.7.1.26</ecNumber>
        </recommendedName>
        <alternativeName>
            <fullName evidence="15">Flavokinase</fullName>
        </alternativeName>
    </domain>
    <domain>
        <recommendedName>
            <fullName evidence="15">FMN adenylyltransferase</fullName>
            <ecNumber evidence="15">2.7.7.2</ecNumber>
        </recommendedName>
        <alternativeName>
            <fullName evidence="15">FAD pyrophosphorylase</fullName>
        </alternativeName>
        <alternativeName>
            <fullName evidence="15">FAD synthase</fullName>
        </alternativeName>
    </domain>
</protein>
<reference evidence="17" key="2">
    <citation type="journal article" date="2021" name="PeerJ">
        <title>Extensive microbial diversity within the chicken gut microbiome revealed by metagenomics and culture.</title>
        <authorList>
            <person name="Gilroy R."/>
            <person name="Ravi A."/>
            <person name="Getino M."/>
            <person name="Pursley I."/>
            <person name="Horton D.L."/>
            <person name="Alikhan N.F."/>
            <person name="Baker D."/>
            <person name="Gharbi K."/>
            <person name="Hall N."/>
            <person name="Watson M."/>
            <person name="Adriaenssens E.M."/>
            <person name="Foster-Nyarko E."/>
            <person name="Jarju S."/>
            <person name="Secka A."/>
            <person name="Antonio M."/>
            <person name="Oren A."/>
            <person name="Chaudhuri R.R."/>
            <person name="La Ragione R."/>
            <person name="Hildebrand F."/>
            <person name="Pallen M.J."/>
        </authorList>
    </citation>
    <scope>NUCLEOTIDE SEQUENCE</scope>
    <source>
        <strain evidence="17">B3-1481</strain>
    </source>
</reference>
<reference evidence="17" key="1">
    <citation type="submission" date="2020-10" db="EMBL/GenBank/DDBJ databases">
        <authorList>
            <person name="Gilroy R."/>
        </authorList>
    </citation>
    <scope>NUCLEOTIDE SEQUENCE</scope>
    <source>
        <strain evidence="17">B3-1481</strain>
    </source>
</reference>
<keyword evidence="12" id="KW-0511">Multifunctional enzyme</keyword>
<comment type="catalytic activity">
    <reaction evidence="14 15">
        <text>FMN + ATP + H(+) = FAD + diphosphate</text>
        <dbReference type="Rhea" id="RHEA:17237"/>
        <dbReference type="ChEBI" id="CHEBI:15378"/>
        <dbReference type="ChEBI" id="CHEBI:30616"/>
        <dbReference type="ChEBI" id="CHEBI:33019"/>
        <dbReference type="ChEBI" id="CHEBI:57692"/>
        <dbReference type="ChEBI" id="CHEBI:58210"/>
        <dbReference type="EC" id="2.7.7.2"/>
    </reaction>
</comment>
<dbReference type="AlphaFoldDB" id="A0A9D9IX88"/>
<dbReference type="NCBIfam" id="TIGR00083">
    <property type="entry name" value="ribF"/>
    <property type="match status" value="1"/>
</dbReference>
<comment type="function">
    <text evidence="1">Catalyzes the phosphorylation of riboflavin to FMN followed by the adenylation of FMN to FAD.</text>
</comment>
<dbReference type="SUPFAM" id="SSF52374">
    <property type="entry name" value="Nucleotidylyl transferase"/>
    <property type="match status" value="1"/>
</dbReference>
<dbReference type="SMART" id="SM00904">
    <property type="entry name" value="Flavokinase"/>
    <property type="match status" value="1"/>
</dbReference>
<dbReference type="GO" id="GO:0009398">
    <property type="term" value="P:FMN biosynthetic process"/>
    <property type="evidence" value="ECO:0007669"/>
    <property type="project" value="UniProtKB-UniRule"/>
</dbReference>
<keyword evidence="7 15" id="KW-0548">Nucleotidyltransferase</keyword>
<evidence type="ECO:0000256" key="7">
    <source>
        <dbReference type="ARBA" id="ARBA00022695"/>
    </source>
</evidence>
<evidence type="ECO:0000256" key="2">
    <source>
        <dbReference type="ARBA" id="ARBA00004726"/>
    </source>
</evidence>
<dbReference type="EC" id="2.7.1.26" evidence="15"/>
<evidence type="ECO:0000256" key="14">
    <source>
        <dbReference type="ARBA" id="ARBA00049494"/>
    </source>
</evidence>